<dbReference type="EMBL" id="MU151333">
    <property type="protein sequence ID" value="KAF9444980.1"/>
    <property type="molecule type" value="Genomic_DNA"/>
</dbReference>
<evidence type="ECO:0000256" key="1">
    <source>
        <dbReference type="SAM" id="MobiDB-lite"/>
    </source>
</evidence>
<gene>
    <name evidence="2" type="ORF">P691DRAFT_298045</name>
</gene>
<dbReference type="AlphaFoldDB" id="A0A9P5X8B8"/>
<organism evidence="2 3">
    <name type="scientific">Macrolepiota fuliginosa MF-IS2</name>
    <dbReference type="NCBI Taxonomy" id="1400762"/>
    <lineage>
        <taxon>Eukaryota</taxon>
        <taxon>Fungi</taxon>
        <taxon>Dikarya</taxon>
        <taxon>Basidiomycota</taxon>
        <taxon>Agaricomycotina</taxon>
        <taxon>Agaricomycetes</taxon>
        <taxon>Agaricomycetidae</taxon>
        <taxon>Agaricales</taxon>
        <taxon>Agaricineae</taxon>
        <taxon>Agaricaceae</taxon>
        <taxon>Macrolepiota</taxon>
    </lineage>
</organism>
<accession>A0A9P5X8B8</accession>
<name>A0A9P5X8B8_9AGAR</name>
<feature type="region of interest" description="Disordered" evidence="1">
    <location>
        <begin position="114"/>
        <end position="140"/>
    </location>
</feature>
<protein>
    <submittedName>
        <fullName evidence="2">Uncharacterized protein</fullName>
    </submittedName>
</protein>
<reference evidence="2" key="1">
    <citation type="submission" date="2020-11" db="EMBL/GenBank/DDBJ databases">
        <authorList>
            <consortium name="DOE Joint Genome Institute"/>
            <person name="Ahrendt S."/>
            <person name="Riley R."/>
            <person name="Andreopoulos W."/>
            <person name="Labutti K."/>
            <person name="Pangilinan J."/>
            <person name="Ruiz-Duenas F.J."/>
            <person name="Barrasa J.M."/>
            <person name="Sanchez-Garcia M."/>
            <person name="Camarero S."/>
            <person name="Miyauchi S."/>
            <person name="Serrano A."/>
            <person name="Linde D."/>
            <person name="Babiker R."/>
            <person name="Drula E."/>
            <person name="Ayuso-Fernandez I."/>
            <person name="Pacheco R."/>
            <person name="Padilla G."/>
            <person name="Ferreira P."/>
            <person name="Barriuso J."/>
            <person name="Kellner H."/>
            <person name="Castanera R."/>
            <person name="Alfaro M."/>
            <person name="Ramirez L."/>
            <person name="Pisabarro A.G."/>
            <person name="Kuo A."/>
            <person name="Tritt A."/>
            <person name="Lipzen A."/>
            <person name="He G."/>
            <person name="Yan M."/>
            <person name="Ng V."/>
            <person name="Cullen D."/>
            <person name="Martin F."/>
            <person name="Rosso M.-N."/>
            <person name="Henrissat B."/>
            <person name="Hibbett D."/>
            <person name="Martinez A.T."/>
            <person name="Grigoriev I.V."/>
        </authorList>
    </citation>
    <scope>NUCLEOTIDE SEQUENCE</scope>
    <source>
        <strain evidence="2">MF-IS2</strain>
    </source>
</reference>
<sequence length="185" mass="21612">MQSITNIYLFYFCTNPSISTPPIWDLTICTVASWQRTFGHSFMRRLESLDPGLHFSLPLSPGSERRNSRNRGSVGSFAIHASDDRPYILHHTTDHPLMYWSIFSSIGLPLVSDERTRRRERKRRKAENDMDEQDEKHARRYHLQPEYQCHGLISTQYRLPPSRASPSYHFAFTNDTKLPSFGRPL</sequence>
<comment type="caution">
    <text evidence="2">The sequence shown here is derived from an EMBL/GenBank/DDBJ whole genome shotgun (WGS) entry which is preliminary data.</text>
</comment>
<evidence type="ECO:0000313" key="3">
    <source>
        <dbReference type="Proteomes" id="UP000807342"/>
    </source>
</evidence>
<keyword evidence="3" id="KW-1185">Reference proteome</keyword>
<proteinExistence type="predicted"/>
<dbReference type="Proteomes" id="UP000807342">
    <property type="component" value="Unassembled WGS sequence"/>
</dbReference>
<evidence type="ECO:0000313" key="2">
    <source>
        <dbReference type="EMBL" id="KAF9444980.1"/>
    </source>
</evidence>